<evidence type="ECO:0000259" key="2">
    <source>
        <dbReference type="Pfam" id="PF02342"/>
    </source>
</evidence>
<dbReference type="InterPro" id="IPR003325">
    <property type="entry name" value="TerD"/>
</dbReference>
<evidence type="ECO:0000313" key="3">
    <source>
        <dbReference type="EMBL" id="NJQ01690.1"/>
    </source>
</evidence>
<dbReference type="Proteomes" id="UP000695264">
    <property type="component" value="Unassembled WGS sequence"/>
</dbReference>
<dbReference type="InterPro" id="IPR051324">
    <property type="entry name" value="Stress/Tellurium_Resist"/>
</dbReference>
<comment type="similarity">
    <text evidence="1">Belongs to the CAPAB/TerDEXZ family.</text>
</comment>
<dbReference type="PANTHER" id="PTHR32097:SF4">
    <property type="entry name" value="GENERAL STRESS PROTEIN 16U"/>
    <property type="match status" value="1"/>
</dbReference>
<name>A0ABX1C0N0_9ACTN</name>
<reference evidence="3 4" key="1">
    <citation type="submission" date="2020-03" db="EMBL/GenBank/DDBJ databases">
        <title>WGS of actinomycetes isolated from Thailand.</title>
        <authorList>
            <person name="Thawai C."/>
        </authorList>
    </citation>
    <scope>NUCLEOTIDE SEQUENCE [LARGE SCALE GENOMIC DNA]</scope>
    <source>
        <strain evidence="3 4">PLAI 1-29</strain>
    </source>
</reference>
<comment type="caution">
    <text evidence="3">The sequence shown here is derived from an EMBL/GenBank/DDBJ whole genome shotgun (WGS) entry which is preliminary data.</text>
</comment>
<dbReference type="Gene3D" id="2.60.60.30">
    <property type="entry name" value="sav2460 like domains"/>
    <property type="match status" value="1"/>
</dbReference>
<gene>
    <name evidence="3" type="ORF">HCK00_14420</name>
</gene>
<dbReference type="PANTHER" id="PTHR32097">
    <property type="entry name" value="CAMP-BINDING PROTEIN 1-RELATED"/>
    <property type="match status" value="1"/>
</dbReference>
<organism evidence="3 4">
    <name type="scientific">Streptomyces zingiberis</name>
    <dbReference type="NCBI Taxonomy" id="2053010"/>
    <lineage>
        <taxon>Bacteria</taxon>
        <taxon>Bacillati</taxon>
        <taxon>Actinomycetota</taxon>
        <taxon>Actinomycetes</taxon>
        <taxon>Kitasatosporales</taxon>
        <taxon>Streptomycetaceae</taxon>
        <taxon>Streptomyces</taxon>
    </lineage>
</organism>
<dbReference type="Pfam" id="PF02342">
    <property type="entry name" value="TerD"/>
    <property type="match status" value="1"/>
</dbReference>
<feature type="domain" description="TerD" evidence="2">
    <location>
        <begin position="3"/>
        <end position="168"/>
    </location>
</feature>
<accession>A0ABX1C0N0</accession>
<proteinExistence type="inferred from homology"/>
<dbReference type="CDD" id="cd06974">
    <property type="entry name" value="TerD_like"/>
    <property type="match status" value="1"/>
</dbReference>
<keyword evidence="4" id="KW-1185">Reference proteome</keyword>
<sequence length="184" mass="19834">MSELSKGSAGSVNKGLEKVQVALKWDPSPLGEPTVDLDIIAGAYAAEEPYGPPVYLVHFDSRSPDGTITLTRDSRNGQGFGVDEAMTLELYRMAPSFTRVVVGVAIQQGEGRRTFGGVSNSSVQVLNGYTELARDDFGRVAGATAATVAEFLRDESGVWEFREFLRGHDTDPGSFARTMGERNP</sequence>
<evidence type="ECO:0000313" key="4">
    <source>
        <dbReference type="Proteomes" id="UP000695264"/>
    </source>
</evidence>
<protein>
    <submittedName>
        <fullName evidence="3">TerD family protein</fullName>
    </submittedName>
</protein>
<dbReference type="EMBL" id="JAATEN010000009">
    <property type="protein sequence ID" value="NJQ01690.1"/>
    <property type="molecule type" value="Genomic_DNA"/>
</dbReference>
<evidence type="ECO:0000256" key="1">
    <source>
        <dbReference type="ARBA" id="ARBA00008775"/>
    </source>
</evidence>
<dbReference type="RefSeq" id="WP_168102310.1">
    <property type="nucleotide sequence ID" value="NZ_JAATEN010000009.1"/>
</dbReference>